<dbReference type="Proteomes" id="UP001501508">
    <property type="component" value="Unassembled WGS sequence"/>
</dbReference>
<proteinExistence type="predicted"/>
<organism evidence="1 2">
    <name type="scientific">Ravibacter arvi</name>
    <dbReference type="NCBI Taxonomy" id="2051041"/>
    <lineage>
        <taxon>Bacteria</taxon>
        <taxon>Pseudomonadati</taxon>
        <taxon>Bacteroidota</taxon>
        <taxon>Cytophagia</taxon>
        <taxon>Cytophagales</taxon>
        <taxon>Spirosomataceae</taxon>
        <taxon>Ravibacter</taxon>
    </lineage>
</organism>
<name>A0ABP8M6A4_9BACT</name>
<evidence type="ECO:0000313" key="2">
    <source>
        <dbReference type="Proteomes" id="UP001501508"/>
    </source>
</evidence>
<evidence type="ECO:0000313" key="1">
    <source>
        <dbReference type="EMBL" id="GAA4443779.1"/>
    </source>
</evidence>
<protein>
    <submittedName>
        <fullName evidence="1">Uncharacterized protein</fullName>
    </submittedName>
</protein>
<dbReference type="EMBL" id="BAABEY010000030">
    <property type="protein sequence ID" value="GAA4443779.1"/>
    <property type="molecule type" value="Genomic_DNA"/>
</dbReference>
<accession>A0ABP8M6A4</accession>
<dbReference type="RefSeq" id="WP_345031195.1">
    <property type="nucleotide sequence ID" value="NZ_BAABEY010000030.1"/>
</dbReference>
<gene>
    <name evidence="1" type="ORF">GCM10023091_32930</name>
</gene>
<keyword evidence="2" id="KW-1185">Reference proteome</keyword>
<sequence>MKLIRPLTYIAMMLYFLGVVTGGVQALAAKYKVACNFVLEGEDETSSARKAPPLLEEDVIVHENYFTLASFLEFTPLNSAYNSADVPDVLLTMVAPPPERA</sequence>
<comment type="caution">
    <text evidence="1">The sequence shown here is derived from an EMBL/GenBank/DDBJ whole genome shotgun (WGS) entry which is preliminary data.</text>
</comment>
<reference evidence="2" key="1">
    <citation type="journal article" date="2019" name="Int. J. Syst. Evol. Microbiol.">
        <title>The Global Catalogue of Microorganisms (GCM) 10K type strain sequencing project: providing services to taxonomists for standard genome sequencing and annotation.</title>
        <authorList>
            <consortium name="The Broad Institute Genomics Platform"/>
            <consortium name="The Broad Institute Genome Sequencing Center for Infectious Disease"/>
            <person name="Wu L."/>
            <person name="Ma J."/>
        </authorList>
    </citation>
    <scope>NUCLEOTIDE SEQUENCE [LARGE SCALE GENOMIC DNA]</scope>
    <source>
        <strain evidence="2">JCM 31920</strain>
    </source>
</reference>